<name>A0A2H0DYN1_9BACT</name>
<dbReference type="EMBL" id="PCTS01000009">
    <property type="protein sequence ID" value="PIP86700.1"/>
    <property type="molecule type" value="Genomic_DNA"/>
</dbReference>
<sequence length="206" mass="22608">MIALLKKFKAKNLTAKPNLLSGFSLIELLIVSSIFALITSIIMIRFSLFNNRILTTNLAYDIALSIRQAQTFGINVRGVDSGPGTIFSAGYGLYFASGNKTEYVFFADNNNNKKYESPELLETLRLFGGYAIKDICAESLGASYCFLDGGLPNLSIVFTRPEPDASLKSFGPSRTYEKASLVVTSPQGDERTVDVYLTGQISIRQN</sequence>
<feature type="transmembrane region" description="Helical" evidence="1">
    <location>
        <begin position="20"/>
        <end position="44"/>
    </location>
</feature>
<dbReference type="NCBIfam" id="TIGR02532">
    <property type="entry name" value="IV_pilin_GFxxxE"/>
    <property type="match status" value="1"/>
</dbReference>
<keyword evidence="1" id="KW-1133">Transmembrane helix</keyword>
<dbReference type="Proteomes" id="UP000231276">
    <property type="component" value="Unassembled WGS sequence"/>
</dbReference>
<evidence type="ECO:0000313" key="2">
    <source>
        <dbReference type="EMBL" id="PIP86700.1"/>
    </source>
</evidence>
<reference evidence="2 3" key="1">
    <citation type="submission" date="2017-09" db="EMBL/GenBank/DDBJ databases">
        <title>Depth-based differentiation of microbial function through sediment-hosted aquifers and enrichment of novel symbionts in the deep terrestrial subsurface.</title>
        <authorList>
            <person name="Probst A.J."/>
            <person name="Ladd B."/>
            <person name="Jarett J.K."/>
            <person name="Geller-Mcgrath D.E."/>
            <person name="Sieber C.M."/>
            <person name="Emerson J.B."/>
            <person name="Anantharaman K."/>
            <person name="Thomas B.C."/>
            <person name="Malmstrom R."/>
            <person name="Stieglmeier M."/>
            <person name="Klingl A."/>
            <person name="Woyke T."/>
            <person name="Ryan C.M."/>
            <person name="Banfield J.F."/>
        </authorList>
    </citation>
    <scope>NUCLEOTIDE SEQUENCE [LARGE SCALE GENOMIC DNA]</scope>
    <source>
        <strain evidence="2">CG22_combo_CG10-13_8_21_14_all_43_18</strain>
    </source>
</reference>
<proteinExistence type="predicted"/>
<evidence type="ECO:0008006" key="4">
    <source>
        <dbReference type="Google" id="ProtNLM"/>
    </source>
</evidence>
<accession>A0A2H0DYN1</accession>
<dbReference type="SUPFAM" id="SSF54523">
    <property type="entry name" value="Pili subunits"/>
    <property type="match status" value="1"/>
</dbReference>
<evidence type="ECO:0000256" key="1">
    <source>
        <dbReference type="SAM" id="Phobius"/>
    </source>
</evidence>
<evidence type="ECO:0000313" key="3">
    <source>
        <dbReference type="Proteomes" id="UP000231276"/>
    </source>
</evidence>
<gene>
    <name evidence="2" type="ORF">COW82_00635</name>
</gene>
<protein>
    <recommendedName>
        <fullName evidence="4">General secretion pathway GspH domain-containing protein</fullName>
    </recommendedName>
</protein>
<keyword evidence="1" id="KW-0472">Membrane</keyword>
<dbReference type="PROSITE" id="PS00409">
    <property type="entry name" value="PROKAR_NTER_METHYL"/>
    <property type="match status" value="1"/>
</dbReference>
<dbReference type="AlphaFoldDB" id="A0A2H0DYN1"/>
<comment type="caution">
    <text evidence="2">The sequence shown here is derived from an EMBL/GenBank/DDBJ whole genome shotgun (WGS) entry which is preliminary data.</text>
</comment>
<dbReference type="InterPro" id="IPR012902">
    <property type="entry name" value="N_methyl_site"/>
</dbReference>
<organism evidence="2 3">
    <name type="scientific">Candidatus Campbellbacteria bacterium CG22_combo_CG10-13_8_21_14_all_43_18</name>
    <dbReference type="NCBI Taxonomy" id="1974530"/>
    <lineage>
        <taxon>Bacteria</taxon>
        <taxon>Candidatus Campbelliibacteriota</taxon>
    </lineage>
</organism>
<dbReference type="InterPro" id="IPR045584">
    <property type="entry name" value="Pilin-like"/>
</dbReference>
<keyword evidence="1" id="KW-0812">Transmembrane</keyword>